<sequence length="46" mass="4695">MYHPELSAATRVHAGVLAGVGLGDAVLAEAAWRLGPGREVIEVPAS</sequence>
<proteinExistence type="predicted"/>
<protein>
    <submittedName>
        <fullName evidence="1">Uncharacterized protein</fullName>
    </submittedName>
</protein>
<comment type="caution">
    <text evidence="1">The sequence shown here is derived from an EMBL/GenBank/DDBJ whole genome shotgun (WGS) entry which is preliminary data.</text>
</comment>
<name>A0ABV1WJ07_9ACTN</name>
<organism evidence="1 2">
    <name type="scientific">Streptomyces carpinensis</name>
    <dbReference type="NCBI Taxonomy" id="66369"/>
    <lineage>
        <taxon>Bacteria</taxon>
        <taxon>Bacillati</taxon>
        <taxon>Actinomycetota</taxon>
        <taxon>Actinomycetes</taxon>
        <taxon>Kitasatosporales</taxon>
        <taxon>Streptomycetaceae</taxon>
        <taxon>Streptomyces</taxon>
    </lineage>
</organism>
<gene>
    <name evidence="1" type="ORF">ABT317_46315</name>
</gene>
<dbReference type="Proteomes" id="UP001458415">
    <property type="component" value="Unassembled WGS sequence"/>
</dbReference>
<reference evidence="1 2" key="1">
    <citation type="submission" date="2024-06" db="EMBL/GenBank/DDBJ databases">
        <title>The Natural Products Discovery Center: Release of the First 8490 Sequenced Strains for Exploring Actinobacteria Biosynthetic Diversity.</title>
        <authorList>
            <person name="Kalkreuter E."/>
            <person name="Kautsar S.A."/>
            <person name="Yang D."/>
            <person name="Bader C.D."/>
            <person name="Teijaro C.N."/>
            <person name="Fluegel L."/>
            <person name="Davis C.M."/>
            <person name="Simpson J.R."/>
            <person name="Lauterbach L."/>
            <person name="Steele A.D."/>
            <person name="Gui C."/>
            <person name="Meng S."/>
            <person name="Li G."/>
            <person name="Viehrig K."/>
            <person name="Ye F."/>
            <person name="Su P."/>
            <person name="Kiefer A.F."/>
            <person name="Nichols A."/>
            <person name="Cepeda A.J."/>
            <person name="Yan W."/>
            <person name="Fan B."/>
            <person name="Jiang Y."/>
            <person name="Adhikari A."/>
            <person name="Zheng C.-J."/>
            <person name="Schuster L."/>
            <person name="Cowan T.M."/>
            <person name="Smanski M.J."/>
            <person name="Chevrette M.G."/>
            <person name="De Carvalho L.P.S."/>
            <person name="Shen B."/>
        </authorList>
    </citation>
    <scope>NUCLEOTIDE SEQUENCE [LARGE SCALE GENOMIC DNA]</scope>
    <source>
        <strain evidence="1 2">NPDC000634</strain>
    </source>
</reference>
<accession>A0ABV1WJ07</accession>
<dbReference type="EMBL" id="JBEPCU010001688">
    <property type="protein sequence ID" value="MER6984176.1"/>
    <property type="molecule type" value="Genomic_DNA"/>
</dbReference>
<dbReference type="RefSeq" id="WP_158103895.1">
    <property type="nucleotide sequence ID" value="NZ_MUBM01000166.1"/>
</dbReference>
<keyword evidence="2" id="KW-1185">Reference proteome</keyword>
<evidence type="ECO:0000313" key="1">
    <source>
        <dbReference type="EMBL" id="MER6984176.1"/>
    </source>
</evidence>
<evidence type="ECO:0000313" key="2">
    <source>
        <dbReference type="Proteomes" id="UP001458415"/>
    </source>
</evidence>